<keyword evidence="3" id="KW-1185">Reference proteome</keyword>
<feature type="compositionally biased region" description="Polar residues" evidence="1">
    <location>
        <begin position="1"/>
        <end position="10"/>
    </location>
</feature>
<name>A0AAN8RE52_9PEZI</name>
<feature type="region of interest" description="Disordered" evidence="1">
    <location>
        <begin position="1"/>
        <end position="62"/>
    </location>
</feature>
<protein>
    <recommendedName>
        <fullName evidence="4">Peptidase S1 domain-containing protein</fullName>
    </recommendedName>
</protein>
<dbReference type="SUPFAM" id="SSF50494">
    <property type="entry name" value="Trypsin-like serine proteases"/>
    <property type="match status" value="1"/>
</dbReference>
<dbReference type="AlphaFoldDB" id="A0AAN8RE52"/>
<accession>A0AAN8RE52</accession>
<organism evidence="2 3">
    <name type="scientific">Orbilia javanica</name>
    <dbReference type="NCBI Taxonomy" id="47235"/>
    <lineage>
        <taxon>Eukaryota</taxon>
        <taxon>Fungi</taxon>
        <taxon>Dikarya</taxon>
        <taxon>Ascomycota</taxon>
        <taxon>Pezizomycotina</taxon>
        <taxon>Orbiliomycetes</taxon>
        <taxon>Orbiliales</taxon>
        <taxon>Orbiliaceae</taxon>
        <taxon>Orbilia</taxon>
    </lineage>
</organism>
<gene>
    <name evidence="2" type="ORF">TWF718_005298</name>
</gene>
<evidence type="ECO:0000313" key="2">
    <source>
        <dbReference type="EMBL" id="KAK6347456.1"/>
    </source>
</evidence>
<evidence type="ECO:0008006" key="4">
    <source>
        <dbReference type="Google" id="ProtNLM"/>
    </source>
</evidence>
<comment type="caution">
    <text evidence="2">The sequence shown here is derived from an EMBL/GenBank/DDBJ whole genome shotgun (WGS) entry which is preliminary data.</text>
</comment>
<dbReference type="InterPro" id="IPR043504">
    <property type="entry name" value="Peptidase_S1_PA_chymotrypsin"/>
</dbReference>
<dbReference type="Proteomes" id="UP001313282">
    <property type="component" value="Unassembled WGS sequence"/>
</dbReference>
<dbReference type="InterPro" id="IPR009003">
    <property type="entry name" value="Peptidase_S1_PA"/>
</dbReference>
<sequence length="475" mass="52184">MNARPQSPRTSLKPAGSGSRNGENCFRDEDRSTRVRGANRQVIDPEAPDEDEPWEPIHPGSVATDIWDTSAEAVVRILEEKTVRWSALHLGVANQRTTVGVIHESGGSWDKDDITVELRDVLPADIFTDIKFLHARVAKGAALGPADYADQAGCGACIGIEGVCWSAGTVGGYLEAEGEEEVYGLTCHHVLLPTKKKLSSKEDVKSAVEYPKYLDNIDAIHKAISPGVGAPNLAVVQPPCGYHQDTIDSLEEMKREAEAHLKGIKKKYETPGTPIPPASLKLWHDRVVDLEKRLFCISQFVRDFGEVVATSGYRVDPKSGSSLDWGIFRIPKHRITINIVATEFERDGLWKSLRSAPCLQSDISDPILGEEVAKIGMKTGITFGRVNGAKDFVNLEENRRKTKEWCIVGLKSCHKRFSSTGDSGSFVFNKDLQVVGIITACSDDANGLTYITPIRLVLEDIQQIMGKSFKLSMTE</sequence>
<evidence type="ECO:0000256" key="1">
    <source>
        <dbReference type="SAM" id="MobiDB-lite"/>
    </source>
</evidence>
<proteinExistence type="predicted"/>
<dbReference type="EMBL" id="JAVHNR010000003">
    <property type="protein sequence ID" value="KAK6347456.1"/>
    <property type="molecule type" value="Genomic_DNA"/>
</dbReference>
<reference evidence="2 3" key="1">
    <citation type="submission" date="2019-10" db="EMBL/GenBank/DDBJ databases">
        <authorList>
            <person name="Palmer J.M."/>
        </authorList>
    </citation>
    <scope>NUCLEOTIDE SEQUENCE [LARGE SCALE GENOMIC DNA]</scope>
    <source>
        <strain evidence="2 3">TWF718</strain>
    </source>
</reference>
<evidence type="ECO:0000313" key="3">
    <source>
        <dbReference type="Proteomes" id="UP001313282"/>
    </source>
</evidence>
<dbReference type="Gene3D" id="2.40.10.10">
    <property type="entry name" value="Trypsin-like serine proteases"/>
    <property type="match status" value="1"/>
</dbReference>